<reference evidence="6" key="1">
    <citation type="journal article" date="2018" name="Nat. Microbiol.">
        <title>Leveraging single-cell genomics to expand the fungal tree of life.</title>
        <authorList>
            <person name="Ahrendt S.R."/>
            <person name="Quandt C.A."/>
            <person name="Ciobanu D."/>
            <person name="Clum A."/>
            <person name="Salamov A."/>
            <person name="Andreopoulos B."/>
            <person name="Cheng J.F."/>
            <person name="Woyke T."/>
            <person name="Pelin A."/>
            <person name="Henrissat B."/>
            <person name="Reynolds N.K."/>
            <person name="Benny G.L."/>
            <person name="Smith M.E."/>
            <person name="James T.Y."/>
            <person name="Grigoriev I.V."/>
        </authorList>
    </citation>
    <scope>NUCLEOTIDE SEQUENCE [LARGE SCALE GENOMIC DNA]</scope>
    <source>
        <strain evidence="6">Baker2002</strain>
    </source>
</reference>
<accession>A0A4P9ZC26</accession>
<dbReference type="InterPro" id="IPR000156">
    <property type="entry name" value="Ran_bind_dom"/>
</dbReference>
<organism evidence="5 6">
    <name type="scientific">Metschnikowia bicuspidata</name>
    <dbReference type="NCBI Taxonomy" id="27322"/>
    <lineage>
        <taxon>Eukaryota</taxon>
        <taxon>Fungi</taxon>
        <taxon>Dikarya</taxon>
        <taxon>Ascomycota</taxon>
        <taxon>Saccharomycotina</taxon>
        <taxon>Pichiomycetes</taxon>
        <taxon>Metschnikowiaceae</taxon>
        <taxon>Metschnikowia</taxon>
    </lineage>
</organism>
<dbReference type="PANTHER" id="PTHR23138:SF142">
    <property type="entry name" value="RAN-BINDING PROTEIN 3B-RELATED"/>
    <property type="match status" value="1"/>
</dbReference>
<feature type="non-terminal residue" evidence="5">
    <location>
        <position position="1"/>
    </location>
</feature>
<evidence type="ECO:0000313" key="6">
    <source>
        <dbReference type="Proteomes" id="UP000268321"/>
    </source>
</evidence>
<name>A0A4P9ZC26_9ASCO</name>
<evidence type="ECO:0000313" key="5">
    <source>
        <dbReference type="EMBL" id="RKP30414.1"/>
    </source>
</evidence>
<feature type="region of interest" description="Disordered" evidence="3">
    <location>
        <begin position="1"/>
        <end position="42"/>
    </location>
</feature>
<comment type="subcellular location">
    <subcellularLocation>
        <location evidence="1">Nucleus</location>
    </subcellularLocation>
</comment>
<dbReference type="Pfam" id="PF00638">
    <property type="entry name" value="Ran_BP1"/>
    <property type="match status" value="1"/>
</dbReference>
<dbReference type="OrthoDB" id="411251at2759"/>
<feature type="non-terminal residue" evidence="5">
    <location>
        <position position="178"/>
    </location>
</feature>
<keyword evidence="2" id="KW-0539">Nucleus</keyword>
<dbReference type="SMART" id="SM00160">
    <property type="entry name" value="RanBD"/>
    <property type="match status" value="1"/>
</dbReference>
<dbReference type="PROSITE" id="PS50196">
    <property type="entry name" value="RANBD1"/>
    <property type="match status" value="1"/>
</dbReference>
<dbReference type="GO" id="GO:0005634">
    <property type="term" value="C:nucleus"/>
    <property type="evidence" value="ECO:0007669"/>
    <property type="project" value="UniProtKB-SubCell"/>
</dbReference>
<evidence type="ECO:0000256" key="1">
    <source>
        <dbReference type="ARBA" id="ARBA00004123"/>
    </source>
</evidence>
<feature type="domain" description="RanBD1" evidence="4">
    <location>
        <begin position="33"/>
        <end position="178"/>
    </location>
</feature>
<dbReference type="GO" id="GO:0006607">
    <property type="term" value="P:NLS-bearing protein import into nucleus"/>
    <property type="evidence" value="ECO:0007669"/>
    <property type="project" value="TreeGrafter"/>
</dbReference>
<dbReference type="AlphaFoldDB" id="A0A4P9ZC26"/>
<evidence type="ECO:0000256" key="3">
    <source>
        <dbReference type="SAM" id="MobiDB-lite"/>
    </source>
</evidence>
<gene>
    <name evidence="5" type="ORF">METBISCDRAFT_134</name>
</gene>
<sequence length="178" mass="19692">SSFGANSKFSNAFQQASKKRSFLDEPEVANAQTPSPVASAPQYKQVELKAKEVKTGEENETPIFTSLAKLFELPLDKISEGWKERGVGPLHLNRSIEDPSQIRLVMRSHGILRVILNYKITPKTVLINGLDASLSPGKFLRINSISTSGAPLQYLLKFSDQTIRDSLCEKIATLQADF</sequence>
<feature type="compositionally biased region" description="Polar residues" evidence="3">
    <location>
        <begin position="1"/>
        <end position="16"/>
    </location>
</feature>
<evidence type="ECO:0000259" key="4">
    <source>
        <dbReference type="PROSITE" id="PS50196"/>
    </source>
</evidence>
<dbReference type="Proteomes" id="UP000268321">
    <property type="component" value="Unassembled WGS sequence"/>
</dbReference>
<dbReference type="EMBL" id="ML004459">
    <property type="protein sequence ID" value="RKP30414.1"/>
    <property type="molecule type" value="Genomic_DNA"/>
</dbReference>
<dbReference type="SUPFAM" id="SSF50729">
    <property type="entry name" value="PH domain-like"/>
    <property type="match status" value="1"/>
</dbReference>
<proteinExistence type="predicted"/>
<protein>
    <submittedName>
        <fullName evidence="5">PH domain-like protein</fullName>
    </submittedName>
</protein>
<dbReference type="InterPro" id="IPR045255">
    <property type="entry name" value="RanBP1-like"/>
</dbReference>
<dbReference type="PANTHER" id="PTHR23138">
    <property type="entry name" value="RAN BINDING PROTEIN"/>
    <property type="match status" value="1"/>
</dbReference>
<dbReference type="Gene3D" id="2.30.29.30">
    <property type="entry name" value="Pleckstrin-homology domain (PH domain)/Phosphotyrosine-binding domain (PTB)"/>
    <property type="match status" value="1"/>
</dbReference>
<evidence type="ECO:0000256" key="2">
    <source>
        <dbReference type="ARBA" id="ARBA00023242"/>
    </source>
</evidence>
<keyword evidence="6" id="KW-1185">Reference proteome</keyword>
<dbReference type="InterPro" id="IPR011993">
    <property type="entry name" value="PH-like_dom_sf"/>
</dbReference>